<evidence type="ECO:0000313" key="11">
    <source>
        <dbReference type="Proteomes" id="UP000481153"/>
    </source>
</evidence>
<dbReference type="PRINTS" id="PR00193">
    <property type="entry name" value="MYOSINHEAVY"/>
</dbReference>
<dbReference type="GO" id="GO:0007015">
    <property type="term" value="P:actin filament organization"/>
    <property type="evidence" value="ECO:0007669"/>
    <property type="project" value="TreeGrafter"/>
</dbReference>
<feature type="coiled-coil region" evidence="7">
    <location>
        <begin position="1199"/>
        <end position="1251"/>
    </location>
</feature>
<feature type="coiled-coil region" evidence="7">
    <location>
        <begin position="1297"/>
        <end position="1461"/>
    </location>
</feature>
<evidence type="ECO:0000256" key="2">
    <source>
        <dbReference type="ARBA" id="ARBA00022840"/>
    </source>
</evidence>
<dbReference type="SMART" id="SM00242">
    <property type="entry name" value="MYSc"/>
    <property type="match status" value="1"/>
</dbReference>
<organism evidence="10 11">
    <name type="scientific">Aphanomyces euteiches</name>
    <dbReference type="NCBI Taxonomy" id="100861"/>
    <lineage>
        <taxon>Eukaryota</taxon>
        <taxon>Sar</taxon>
        <taxon>Stramenopiles</taxon>
        <taxon>Oomycota</taxon>
        <taxon>Saprolegniomycetes</taxon>
        <taxon>Saprolegniales</taxon>
        <taxon>Verrucalvaceae</taxon>
        <taxon>Aphanomyces</taxon>
    </lineage>
</organism>
<evidence type="ECO:0000256" key="7">
    <source>
        <dbReference type="SAM" id="Coils"/>
    </source>
</evidence>
<dbReference type="GO" id="GO:0051015">
    <property type="term" value="F:actin filament binding"/>
    <property type="evidence" value="ECO:0007669"/>
    <property type="project" value="TreeGrafter"/>
</dbReference>
<name>A0A6G0XPG0_9STRA</name>
<dbReference type="PROSITE" id="PS51456">
    <property type="entry name" value="MYOSIN_MOTOR"/>
    <property type="match status" value="1"/>
</dbReference>
<sequence length="1538" mass="175966">MTDAADPAVLRVGELYWKQAEDKNWILGRIVDLDEDKATFALVDEETGRALPNDAEQVPLAKESFEPANPLFVTYPDMTSLRYLNEPALMKNLYDRWTHEDRQPYTRVSNILIAVNPLRRLEKLEKAPFVQQSLDKSPPHPYHIAENAYRQMRSVKQNQSIIISGESGSGKTETSKIILDYLTDRSGFNESDENLQGYSNQDEMSQISQFSHAINNQDDERSREHALGDRLMETIPIMESFGNATTHRNHNSSRFGKYMRLQFSRSQVSSHELHLTGASIDTYLLETSRLVQTPPGERNFHVFYELMRSGDAKYLEELKLVPNPYSVTTKKQNDMTTEDWINQYHYLQQSGCTTNNSVQDKANFQKLLDALEYVNIDSEELFRVVSGLLHLGNVTFLEEDTSEGITATVNQDDPANLGALEVAAEMLGLDSESLMDVILKKKISRMANDFASTKSNGRPGLQREASVYFVKKDLRQASYSRDTISKIIYDQVFASLMRQCADALQYNADKKDELPYIGVLDIFGFEDFEPKNRNSLEQLLINYANETLQHMFNQCILKNEFELYHVENIFAPQNSSLRFPIFKPEPNSGETIVKSKQLDVHYEDNKDCIALIAAKNEGMFSVIDTVGKLAGPSDRKLIDRFHTLFKQNSCYIPPHPKDMKHTFIIKHFAGAVRYSITSFLDKNNNISSPQFDELIQSSTLNILRLQLQKGEDFSGRRRGVVNNHKPAGSVTQIFSQQMKGLVLELESTRSNFIRCIKPNPAMDPSVFDRRSVMNQLRCSGTLQACKVLQVGLPTRVSYEELIDTYIHLLGMDFMVQFHENGRLFARALCYVLEFPPEDYRLGDTKLFFKTGKISLLDTVLNVTPKFDAEELETRLLKYVVKRRWITAVTKVVLRRTLVNIFLRVQLARKVLVLQCWFRQVLASKLVNAMRTRLRVSRTWGRLCSKLWIQSAFEGSLDDKLLFLQVLLRKKETSPDQKWLLTWLGPLERSMYVKKLGKAACVSYLAKRAFLSLLVKVRENRACVKLQSQFRRVLATKKFNDLQRQQRAIDRWHLLRNWTKGRFAFMALFRRAHLARLERDNTEFQHVIAQMKVEHSALVESLEKSNANNSSLKEIQAQNEEEIVKYKETIKRLGEHEEEVQARYQLAQELAEVEAAKASDLQDQVNYLQDTKSNLTASLNEAEAAVKQSSECEISLELSLSEKNSEISQLAHELKDLKNLFEQTVLNNRAEIAELTEKNTRLSHDNTTLKDKYVKEVFDLKAIIGESQNEVADLKHQNGSILEELEVARIAAHQSEEVSRLQAQLKQGQKTEKDLKDQIFLLRRQNSAEKTKSAPVNMEVIELTTKLAQRESQIAKLTNQLKQTKMNLEEVQTKVSDNSTLERRLAERDTKVETLKTLLKQTQIKKEKLLHEAKSAKLLVDTAIKDVKEREDQARQELLTKIAELNEEIASLKVQAHAQSQQTQIQLQQAQPAENGLKAEHEKAVDSISRAPKSQLQDEKKSEPSQAPNGAFFETKTTASLAVVLAAVVVREFVKSRLG</sequence>
<protein>
    <recommendedName>
        <fullName evidence="9">Myosin motor domain-containing protein</fullName>
    </recommendedName>
</protein>
<evidence type="ECO:0000313" key="10">
    <source>
        <dbReference type="EMBL" id="KAF0742287.1"/>
    </source>
</evidence>
<dbReference type="GO" id="GO:0005524">
    <property type="term" value="F:ATP binding"/>
    <property type="evidence" value="ECO:0007669"/>
    <property type="project" value="UniProtKB-UniRule"/>
</dbReference>
<dbReference type="Pfam" id="PF00063">
    <property type="entry name" value="Myosin_head"/>
    <property type="match status" value="2"/>
</dbReference>
<dbReference type="GO" id="GO:0016020">
    <property type="term" value="C:membrane"/>
    <property type="evidence" value="ECO:0007669"/>
    <property type="project" value="TreeGrafter"/>
</dbReference>
<dbReference type="PROSITE" id="PS50096">
    <property type="entry name" value="IQ"/>
    <property type="match status" value="1"/>
</dbReference>
<dbReference type="GO" id="GO:0016459">
    <property type="term" value="C:myosin complex"/>
    <property type="evidence" value="ECO:0007669"/>
    <property type="project" value="UniProtKB-KW"/>
</dbReference>
<feature type="binding site" evidence="6">
    <location>
        <begin position="165"/>
        <end position="172"/>
    </location>
    <ligand>
        <name>ATP</name>
        <dbReference type="ChEBI" id="CHEBI:30616"/>
    </ligand>
</feature>
<dbReference type="VEuPathDB" id="FungiDB:AeMF1_009413"/>
<keyword evidence="7" id="KW-0175">Coiled coil</keyword>
<keyword evidence="1 6" id="KW-0547">Nucleotide-binding</keyword>
<dbReference type="InterPro" id="IPR036961">
    <property type="entry name" value="Kinesin_motor_dom_sf"/>
</dbReference>
<dbReference type="PANTHER" id="PTHR13140:SF845">
    <property type="entry name" value="MYOSIN-LIKE PROTEIN"/>
    <property type="match status" value="1"/>
</dbReference>
<dbReference type="InterPro" id="IPR027417">
    <property type="entry name" value="P-loop_NTPase"/>
</dbReference>
<feature type="region of interest" description="Actin-binding" evidence="6">
    <location>
        <begin position="738"/>
        <end position="760"/>
    </location>
</feature>
<evidence type="ECO:0000256" key="5">
    <source>
        <dbReference type="ARBA" id="ARBA00023203"/>
    </source>
</evidence>
<keyword evidence="5 6" id="KW-0009">Actin-binding</keyword>
<dbReference type="PANTHER" id="PTHR13140">
    <property type="entry name" value="MYOSIN"/>
    <property type="match status" value="1"/>
</dbReference>
<proteinExistence type="inferred from homology"/>
<dbReference type="Gene3D" id="1.10.10.820">
    <property type="match status" value="1"/>
</dbReference>
<dbReference type="Gene3D" id="1.20.5.4820">
    <property type="match status" value="1"/>
</dbReference>
<dbReference type="Gene3D" id="3.40.850.10">
    <property type="entry name" value="Kinesin motor domain"/>
    <property type="match status" value="1"/>
</dbReference>
<keyword evidence="2 6" id="KW-0067">ATP-binding</keyword>
<gene>
    <name evidence="10" type="ORF">Ae201684_002690</name>
</gene>
<comment type="similarity">
    <text evidence="6">Belongs to the TRAFAC class myosin-kinesin ATPase superfamily. Myosin family.</text>
</comment>
<dbReference type="Proteomes" id="UP000481153">
    <property type="component" value="Unassembled WGS sequence"/>
</dbReference>
<feature type="compositionally biased region" description="Low complexity" evidence="8">
    <location>
        <begin position="1462"/>
        <end position="1472"/>
    </location>
</feature>
<dbReference type="Gene3D" id="1.20.58.530">
    <property type="match status" value="1"/>
</dbReference>
<accession>A0A6G0XPG0</accession>
<dbReference type="EMBL" id="VJMJ01000029">
    <property type="protein sequence ID" value="KAF0742287.1"/>
    <property type="molecule type" value="Genomic_DNA"/>
</dbReference>
<keyword evidence="4 6" id="KW-0505">Motor protein</keyword>
<keyword evidence="3 6" id="KW-0518">Myosin</keyword>
<feature type="region of interest" description="Disordered" evidence="8">
    <location>
        <begin position="1462"/>
        <end position="1510"/>
    </location>
</feature>
<comment type="caution">
    <text evidence="10">The sequence shown here is derived from an EMBL/GenBank/DDBJ whole genome shotgun (WGS) entry which is preliminary data.</text>
</comment>
<reference evidence="10 11" key="1">
    <citation type="submission" date="2019-07" db="EMBL/GenBank/DDBJ databases">
        <title>Genomics analysis of Aphanomyces spp. identifies a new class of oomycete effector associated with host adaptation.</title>
        <authorList>
            <person name="Gaulin E."/>
        </authorList>
    </citation>
    <scope>NUCLEOTIDE SEQUENCE [LARGE SCALE GENOMIC DNA]</scope>
    <source>
        <strain evidence="10 11">ATCC 201684</strain>
    </source>
</reference>
<feature type="domain" description="Myosin motor" evidence="9">
    <location>
        <begin position="73"/>
        <end position="861"/>
    </location>
</feature>
<feature type="coiled-coil region" evidence="7">
    <location>
        <begin position="1073"/>
        <end position="1131"/>
    </location>
</feature>
<evidence type="ECO:0000256" key="4">
    <source>
        <dbReference type="ARBA" id="ARBA00023175"/>
    </source>
</evidence>
<evidence type="ECO:0000259" key="9">
    <source>
        <dbReference type="PROSITE" id="PS51456"/>
    </source>
</evidence>
<dbReference type="Gene3D" id="1.20.120.720">
    <property type="entry name" value="Myosin VI head, motor domain, U50 subdomain"/>
    <property type="match status" value="1"/>
</dbReference>
<dbReference type="GO" id="GO:0000146">
    <property type="term" value="F:microfilament motor activity"/>
    <property type="evidence" value="ECO:0007669"/>
    <property type="project" value="TreeGrafter"/>
</dbReference>
<dbReference type="GO" id="GO:0005737">
    <property type="term" value="C:cytoplasm"/>
    <property type="evidence" value="ECO:0007669"/>
    <property type="project" value="TreeGrafter"/>
</dbReference>
<dbReference type="InterPro" id="IPR001609">
    <property type="entry name" value="Myosin_head_motor_dom-like"/>
</dbReference>
<evidence type="ECO:0000256" key="8">
    <source>
        <dbReference type="SAM" id="MobiDB-lite"/>
    </source>
</evidence>
<dbReference type="SUPFAM" id="SSF52540">
    <property type="entry name" value="P-loop containing nucleoside triphosphate hydrolases"/>
    <property type="match status" value="1"/>
</dbReference>
<evidence type="ECO:0000256" key="6">
    <source>
        <dbReference type="PROSITE-ProRule" id="PRU00782"/>
    </source>
</evidence>
<evidence type="ECO:0000256" key="3">
    <source>
        <dbReference type="ARBA" id="ARBA00023123"/>
    </source>
</evidence>
<keyword evidence="11" id="KW-1185">Reference proteome</keyword>
<evidence type="ECO:0000256" key="1">
    <source>
        <dbReference type="ARBA" id="ARBA00022741"/>
    </source>
</evidence>